<dbReference type="SUPFAM" id="SSF51735">
    <property type="entry name" value="NAD(P)-binding Rossmann-fold domains"/>
    <property type="match status" value="1"/>
</dbReference>
<evidence type="ECO:0000256" key="2">
    <source>
        <dbReference type="ARBA" id="ARBA00008072"/>
    </source>
</evidence>
<dbReference type="SUPFAM" id="SSF50129">
    <property type="entry name" value="GroES-like"/>
    <property type="match status" value="1"/>
</dbReference>
<comment type="caution">
    <text evidence="7">The sequence shown here is derived from an EMBL/GenBank/DDBJ whole genome shotgun (WGS) entry which is preliminary data.</text>
</comment>
<dbReference type="InterPro" id="IPR002328">
    <property type="entry name" value="ADH_Zn_CS"/>
</dbReference>
<evidence type="ECO:0000313" key="8">
    <source>
        <dbReference type="Proteomes" id="UP000326570"/>
    </source>
</evidence>
<dbReference type="PROSITE" id="PS00059">
    <property type="entry name" value="ADH_ZINC"/>
    <property type="match status" value="1"/>
</dbReference>
<proteinExistence type="inferred from homology"/>
<dbReference type="InterPro" id="IPR014187">
    <property type="entry name" value="ADH_Zn_typ-2"/>
</dbReference>
<dbReference type="CDD" id="cd08298">
    <property type="entry name" value="CAD2"/>
    <property type="match status" value="1"/>
</dbReference>
<protein>
    <submittedName>
        <fullName evidence="7">Zinc-dependent alcohol dehydrogenase family protein</fullName>
    </submittedName>
</protein>
<dbReference type="Pfam" id="PF08240">
    <property type="entry name" value="ADH_N"/>
    <property type="match status" value="1"/>
</dbReference>
<dbReference type="NCBIfam" id="TIGR02822">
    <property type="entry name" value="adh_fam_2"/>
    <property type="match status" value="1"/>
</dbReference>
<dbReference type="InterPro" id="IPR036291">
    <property type="entry name" value="NAD(P)-bd_dom_sf"/>
</dbReference>
<organism evidence="7 8">
    <name type="scientific">Adhaeribacter soli</name>
    <dbReference type="NCBI Taxonomy" id="2607655"/>
    <lineage>
        <taxon>Bacteria</taxon>
        <taxon>Pseudomonadati</taxon>
        <taxon>Bacteroidota</taxon>
        <taxon>Cytophagia</taxon>
        <taxon>Cytophagales</taxon>
        <taxon>Hymenobacteraceae</taxon>
        <taxon>Adhaeribacter</taxon>
    </lineage>
</organism>
<reference evidence="7 8" key="1">
    <citation type="submission" date="2019-09" db="EMBL/GenBank/DDBJ databases">
        <title>Genome sequence of Adhaeribacter sp. M2.</title>
        <authorList>
            <person name="Srinivasan S."/>
        </authorList>
    </citation>
    <scope>NUCLEOTIDE SEQUENCE [LARGE SCALE GENOMIC DNA]</scope>
    <source>
        <strain evidence="7 8">M2</strain>
    </source>
</reference>
<dbReference type="EMBL" id="VTWT01000006">
    <property type="protein sequence ID" value="KAA9332901.1"/>
    <property type="molecule type" value="Genomic_DNA"/>
</dbReference>
<keyword evidence="5" id="KW-0560">Oxidoreductase</keyword>
<evidence type="ECO:0000256" key="5">
    <source>
        <dbReference type="ARBA" id="ARBA00023002"/>
    </source>
</evidence>
<evidence type="ECO:0000256" key="4">
    <source>
        <dbReference type="ARBA" id="ARBA00022833"/>
    </source>
</evidence>
<comment type="cofactor">
    <cofactor evidence="1">
        <name>Zn(2+)</name>
        <dbReference type="ChEBI" id="CHEBI:29105"/>
    </cofactor>
</comment>
<dbReference type="GO" id="GO:0008270">
    <property type="term" value="F:zinc ion binding"/>
    <property type="evidence" value="ECO:0007669"/>
    <property type="project" value="InterPro"/>
</dbReference>
<dbReference type="AlphaFoldDB" id="A0A5N1ISK6"/>
<dbReference type="GO" id="GO:0004022">
    <property type="term" value="F:alcohol dehydrogenase (NAD+) activity"/>
    <property type="evidence" value="ECO:0007669"/>
    <property type="project" value="TreeGrafter"/>
</dbReference>
<dbReference type="Gene3D" id="3.90.180.10">
    <property type="entry name" value="Medium-chain alcohol dehydrogenases, catalytic domain"/>
    <property type="match status" value="1"/>
</dbReference>
<dbReference type="InterPro" id="IPR013154">
    <property type="entry name" value="ADH-like_N"/>
</dbReference>
<accession>A0A5N1ISK6</accession>
<evidence type="ECO:0000256" key="3">
    <source>
        <dbReference type="ARBA" id="ARBA00022723"/>
    </source>
</evidence>
<dbReference type="Gene3D" id="3.40.50.720">
    <property type="entry name" value="NAD(P)-binding Rossmann-like Domain"/>
    <property type="match status" value="1"/>
</dbReference>
<evidence type="ECO:0000256" key="1">
    <source>
        <dbReference type="ARBA" id="ARBA00001947"/>
    </source>
</evidence>
<keyword evidence="4" id="KW-0862">Zinc</keyword>
<name>A0A5N1ISK6_9BACT</name>
<dbReference type="GO" id="GO:0005737">
    <property type="term" value="C:cytoplasm"/>
    <property type="evidence" value="ECO:0007669"/>
    <property type="project" value="TreeGrafter"/>
</dbReference>
<sequence>MQAMVLEKQGQPLVFKTVPVPVPSARQVLVKVLACGVCRTDLHVLDGELTDPKLPLIPGHEIIGKVVCKGPEASGLQEGDFVGIPWLGYTCGTCKYCRKNQENLCENARFTGYTLDGGYAGYTVADARYCFPIDAAFANASSAPWLCAGLIGYRSFKLTGEQTESLGIYGFGAAAHIVIQLAIYRQKKVFAFTRVGDVATQSFALKLGAVWAGNASETPPQLLDAAIIFAPVGSLVPKALKDVDKGGTVVCGGIHMSDIPGFPYIDLWGERMIRSVANLTRQDGVEFLALAPKIPVKTETHLFPLSQANEALEALRNGKFQGAAVLVME</sequence>
<dbReference type="PANTHER" id="PTHR42940">
    <property type="entry name" value="ALCOHOL DEHYDROGENASE 1-RELATED"/>
    <property type="match status" value="1"/>
</dbReference>
<keyword evidence="3" id="KW-0479">Metal-binding</keyword>
<gene>
    <name evidence="7" type="ORF">F0P94_12620</name>
</gene>
<dbReference type="Proteomes" id="UP000326570">
    <property type="component" value="Unassembled WGS sequence"/>
</dbReference>
<keyword evidence="8" id="KW-1185">Reference proteome</keyword>
<comment type="similarity">
    <text evidence="2">Belongs to the zinc-containing alcohol dehydrogenase family.</text>
</comment>
<dbReference type="InterPro" id="IPR011032">
    <property type="entry name" value="GroES-like_sf"/>
</dbReference>
<evidence type="ECO:0000259" key="6">
    <source>
        <dbReference type="Pfam" id="PF08240"/>
    </source>
</evidence>
<evidence type="ECO:0000313" key="7">
    <source>
        <dbReference type="EMBL" id="KAA9332901.1"/>
    </source>
</evidence>
<feature type="domain" description="Alcohol dehydrogenase-like N-terminal" evidence="6">
    <location>
        <begin position="25"/>
        <end position="134"/>
    </location>
</feature>
<dbReference type="PANTHER" id="PTHR42940:SF8">
    <property type="entry name" value="VACUOLAR PROTEIN SORTING-ASSOCIATED PROTEIN 11"/>
    <property type="match status" value="1"/>
</dbReference>